<feature type="region of interest" description="Disordered" evidence="1">
    <location>
        <begin position="1"/>
        <end position="27"/>
    </location>
</feature>
<feature type="transmembrane region" description="Helical" evidence="2">
    <location>
        <begin position="41"/>
        <end position="61"/>
    </location>
</feature>
<evidence type="ECO:0000256" key="1">
    <source>
        <dbReference type="SAM" id="MobiDB-lite"/>
    </source>
</evidence>
<name>A0A3A6PB62_9BACL</name>
<evidence type="ECO:0000259" key="3">
    <source>
        <dbReference type="Pfam" id="PF01551"/>
    </source>
</evidence>
<keyword evidence="2" id="KW-0812">Transmembrane</keyword>
<dbReference type="CDD" id="cd12797">
    <property type="entry name" value="M23_peptidase"/>
    <property type="match status" value="1"/>
</dbReference>
<gene>
    <name evidence="4" type="ORF">D3P09_25745</name>
</gene>
<dbReference type="GO" id="GO:0004222">
    <property type="term" value="F:metalloendopeptidase activity"/>
    <property type="evidence" value="ECO:0007669"/>
    <property type="project" value="TreeGrafter"/>
</dbReference>
<dbReference type="Gene3D" id="2.70.70.10">
    <property type="entry name" value="Glucose Permease (Domain IIA)"/>
    <property type="match status" value="1"/>
</dbReference>
<feature type="compositionally biased region" description="Basic and acidic residues" evidence="1">
    <location>
        <begin position="1"/>
        <end position="17"/>
    </location>
</feature>
<dbReference type="InterPro" id="IPR050570">
    <property type="entry name" value="Cell_wall_metabolism_enzyme"/>
</dbReference>
<dbReference type="SUPFAM" id="SSF51261">
    <property type="entry name" value="Duplicated hybrid motif"/>
    <property type="match status" value="1"/>
</dbReference>
<sequence>MNDQNHDKQKQRPEETPKNSLGGASAAKSSSGLKKLFAKRWVSPAIFMAAAAIIVTLMWIYQGSDPAKPTTGPDNSTEVAQGEQGEGQVTPEDDVDVVAIAEDMKWPVASKQGLQVETKFYDEKASETDKEAALIQVGTTYSPHTGIDFADPNGQPFDVLAALDGKVTRVEPHPLNGNIIEISHGNGLVTVYQSLTDVQVEEGDEVTQGAVIAQAGRSDLERDLGIHLHFETRLNGKTVNPTEYISE</sequence>
<dbReference type="RefSeq" id="WP_120114310.1">
    <property type="nucleotide sequence ID" value="NZ_QXQB01000008.1"/>
</dbReference>
<dbReference type="AlphaFoldDB" id="A0A3A6PB62"/>
<reference evidence="4 5" key="1">
    <citation type="submission" date="2018-09" db="EMBL/GenBank/DDBJ databases">
        <title>Paenibacillus aracenensis nov. sp. isolated from a cave in southern Spain.</title>
        <authorList>
            <person name="Jurado V."/>
            <person name="Gutierrez-Patricio S."/>
            <person name="Gonzalez-Pimentel J.L."/>
            <person name="Miller A.Z."/>
            <person name="Laiz L."/>
            <person name="Saiz-Jimenez C."/>
        </authorList>
    </citation>
    <scope>NUCLEOTIDE SEQUENCE [LARGE SCALE GENOMIC DNA]</scope>
    <source>
        <strain evidence="4 5">JCM 19203</strain>
    </source>
</reference>
<dbReference type="InterPro" id="IPR016047">
    <property type="entry name" value="M23ase_b-sheet_dom"/>
</dbReference>
<dbReference type="Pfam" id="PF01551">
    <property type="entry name" value="Peptidase_M23"/>
    <property type="match status" value="1"/>
</dbReference>
<dbReference type="Proteomes" id="UP000267798">
    <property type="component" value="Unassembled WGS sequence"/>
</dbReference>
<proteinExistence type="predicted"/>
<protein>
    <submittedName>
        <fullName evidence="4">M23 family peptidase</fullName>
    </submittedName>
</protein>
<dbReference type="OrthoDB" id="2050153at2"/>
<keyword evidence="5" id="KW-1185">Reference proteome</keyword>
<keyword evidence="2" id="KW-0472">Membrane</keyword>
<accession>A0A3A6PB62</accession>
<dbReference type="PANTHER" id="PTHR21666">
    <property type="entry name" value="PEPTIDASE-RELATED"/>
    <property type="match status" value="1"/>
</dbReference>
<dbReference type="InterPro" id="IPR011055">
    <property type="entry name" value="Dup_hybrid_motif"/>
</dbReference>
<dbReference type="PANTHER" id="PTHR21666:SF291">
    <property type="entry name" value="STAGE II SPORULATION PROTEIN Q"/>
    <property type="match status" value="1"/>
</dbReference>
<feature type="domain" description="M23ase beta-sheet core" evidence="3">
    <location>
        <begin position="143"/>
        <end position="241"/>
    </location>
</feature>
<keyword evidence="2" id="KW-1133">Transmembrane helix</keyword>
<dbReference type="EMBL" id="QXQB01000008">
    <property type="protein sequence ID" value="RJX36916.1"/>
    <property type="molecule type" value="Genomic_DNA"/>
</dbReference>
<evidence type="ECO:0000256" key="2">
    <source>
        <dbReference type="SAM" id="Phobius"/>
    </source>
</evidence>
<feature type="region of interest" description="Disordered" evidence="1">
    <location>
        <begin position="66"/>
        <end position="92"/>
    </location>
</feature>
<evidence type="ECO:0000313" key="4">
    <source>
        <dbReference type="EMBL" id="RJX36916.1"/>
    </source>
</evidence>
<organism evidence="4 5">
    <name type="scientific">Paenibacillus pinisoli</name>
    <dbReference type="NCBI Taxonomy" id="1276110"/>
    <lineage>
        <taxon>Bacteria</taxon>
        <taxon>Bacillati</taxon>
        <taxon>Bacillota</taxon>
        <taxon>Bacilli</taxon>
        <taxon>Bacillales</taxon>
        <taxon>Paenibacillaceae</taxon>
        <taxon>Paenibacillus</taxon>
    </lineage>
</organism>
<comment type="caution">
    <text evidence="4">The sequence shown here is derived from an EMBL/GenBank/DDBJ whole genome shotgun (WGS) entry which is preliminary data.</text>
</comment>
<evidence type="ECO:0000313" key="5">
    <source>
        <dbReference type="Proteomes" id="UP000267798"/>
    </source>
</evidence>